<dbReference type="InterPro" id="IPR002347">
    <property type="entry name" value="SDR_fam"/>
</dbReference>
<name>A0A3N1KSM1_9PROT</name>
<sequence length="246" mass="24860">MTLAADLDFAGRRVLVTGAANGLGAAMAAAFHAAGATLVLADIEEGPLAAVAARHGAEAHVYDQADAASVARLVEAAGPVDVLISNAGVLVAKPLLETSLEEVRRVIDIDLVGAIRLIQLVGAGMVARGRGVILSIGSQTAFSGGENRAVYAAAKAAISQITRGAAVEWAPHGVRVLCLAPGRSLTRMSRATVQAGSSGDRGLARVPAGRWGTAEEMAKLALFLTSDAAAYIVGETVIADGGYVLG</sequence>
<dbReference type="RefSeq" id="WP_123693269.1">
    <property type="nucleotide sequence ID" value="NZ_AP019700.1"/>
</dbReference>
<comment type="caution">
    <text evidence="3">The sequence shown here is derived from an EMBL/GenBank/DDBJ whole genome shotgun (WGS) entry which is preliminary data.</text>
</comment>
<accession>A0A3N1KSM1</accession>
<dbReference type="PANTHER" id="PTHR43669:SF3">
    <property type="entry name" value="ALCOHOL DEHYDROGENASE, PUTATIVE (AFU_ORTHOLOGUE AFUA_3G03445)-RELATED"/>
    <property type="match status" value="1"/>
</dbReference>
<protein>
    <submittedName>
        <fullName evidence="3">L-xylulose reductase</fullName>
    </submittedName>
</protein>
<dbReference type="FunFam" id="3.40.50.720:FF:000084">
    <property type="entry name" value="Short-chain dehydrogenase reductase"/>
    <property type="match status" value="1"/>
</dbReference>
<dbReference type="PROSITE" id="PS00061">
    <property type="entry name" value="ADH_SHORT"/>
    <property type="match status" value="1"/>
</dbReference>
<keyword evidence="4" id="KW-1185">Reference proteome</keyword>
<dbReference type="OrthoDB" id="9803333at2"/>
<dbReference type="Proteomes" id="UP000278222">
    <property type="component" value="Unassembled WGS sequence"/>
</dbReference>
<evidence type="ECO:0000313" key="4">
    <source>
        <dbReference type="Proteomes" id="UP000278222"/>
    </source>
</evidence>
<dbReference type="SUPFAM" id="SSF51735">
    <property type="entry name" value="NAD(P)-binding Rossmann-fold domains"/>
    <property type="match status" value="1"/>
</dbReference>
<dbReference type="PRINTS" id="PR00081">
    <property type="entry name" value="GDHRDH"/>
</dbReference>
<reference evidence="3 4" key="1">
    <citation type="submission" date="2018-11" db="EMBL/GenBank/DDBJ databases">
        <title>Genomic Encyclopedia of Type Strains, Phase IV (KMG-IV): sequencing the most valuable type-strain genomes for metagenomic binning, comparative biology and taxonomic classification.</title>
        <authorList>
            <person name="Goeker M."/>
        </authorList>
    </citation>
    <scope>NUCLEOTIDE SEQUENCE [LARGE SCALE GENOMIC DNA]</scope>
    <source>
        <strain evidence="3 4">DSM 5900</strain>
    </source>
</reference>
<dbReference type="PANTHER" id="PTHR43669">
    <property type="entry name" value="5-KETO-D-GLUCONATE 5-REDUCTASE"/>
    <property type="match status" value="1"/>
</dbReference>
<dbReference type="InterPro" id="IPR020904">
    <property type="entry name" value="Sc_DH/Rdtase_CS"/>
</dbReference>
<proteinExistence type="inferred from homology"/>
<evidence type="ECO:0000313" key="3">
    <source>
        <dbReference type="EMBL" id="ROP83581.1"/>
    </source>
</evidence>
<comment type="similarity">
    <text evidence="1">Belongs to the short-chain dehydrogenases/reductases (SDR) family.</text>
</comment>
<keyword evidence="2" id="KW-0560">Oxidoreductase</keyword>
<dbReference type="Gene3D" id="3.40.50.720">
    <property type="entry name" value="NAD(P)-binding Rossmann-like Domain"/>
    <property type="match status" value="1"/>
</dbReference>
<dbReference type="EMBL" id="RJKX01000016">
    <property type="protein sequence ID" value="ROP83581.1"/>
    <property type="molecule type" value="Genomic_DNA"/>
</dbReference>
<dbReference type="Pfam" id="PF13561">
    <property type="entry name" value="adh_short_C2"/>
    <property type="match status" value="1"/>
</dbReference>
<evidence type="ECO:0000256" key="1">
    <source>
        <dbReference type="ARBA" id="ARBA00006484"/>
    </source>
</evidence>
<dbReference type="GO" id="GO:0016491">
    <property type="term" value="F:oxidoreductase activity"/>
    <property type="evidence" value="ECO:0007669"/>
    <property type="project" value="UniProtKB-KW"/>
</dbReference>
<dbReference type="InterPro" id="IPR036291">
    <property type="entry name" value="NAD(P)-bd_dom_sf"/>
</dbReference>
<evidence type="ECO:0000256" key="2">
    <source>
        <dbReference type="ARBA" id="ARBA00023002"/>
    </source>
</evidence>
<dbReference type="AlphaFoldDB" id="A0A3N1KSM1"/>
<dbReference type="PRINTS" id="PR00080">
    <property type="entry name" value="SDRFAMILY"/>
</dbReference>
<organism evidence="3 4">
    <name type="scientific">Stella humosa</name>
    <dbReference type="NCBI Taxonomy" id="94"/>
    <lineage>
        <taxon>Bacteria</taxon>
        <taxon>Pseudomonadati</taxon>
        <taxon>Pseudomonadota</taxon>
        <taxon>Alphaproteobacteria</taxon>
        <taxon>Rhodospirillales</taxon>
        <taxon>Stellaceae</taxon>
        <taxon>Stella</taxon>
    </lineage>
</organism>
<gene>
    <name evidence="3" type="ORF">EDC65_4229</name>
</gene>